<proteinExistence type="predicted"/>
<dbReference type="InterPro" id="IPR002591">
    <property type="entry name" value="Phosphodiest/P_Trfase"/>
</dbReference>
<dbReference type="GO" id="GO:0016787">
    <property type="term" value="F:hydrolase activity"/>
    <property type="evidence" value="ECO:0007669"/>
    <property type="project" value="UniProtKB-ARBA"/>
</dbReference>
<dbReference type="Gene3D" id="3.30.1360.110">
    <property type="entry name" value="Domain 2, Phosphonoacetate Hydrolase"/>
    <property type="match status" value="1"/>
</dbReference>
<dbReference type="EMBL" id="DVLX01000053">
    <property type="protein sequence ID" value="HIT99516.1"/>
    <property type="molecule type" value="Genomic_DNA"/>
</dbReference>
<accession>A0A9D1KU57</accession>
<comment type="caution">
    <text evidence="1">The sequence shown here is derived from an EMBL/GenBank/DDBJ whole genome shotgun (WGS) entry which is preliminary data.</text>
</comment>
<reference evidence="1" key="1">
    <citation type="submission" date="2020-10" db="EMBL/GenBank/DDBJ databases">
        <authorList>
            <person name="Gilroy R."/>
        </authorList>
    </citation>
    <scope>NUCLEOTIDE SEQUENCE</scope>
    <source>
        <strain evidence="1">CHK176-22527</strain>
    </source>
</reference>
<name>A0A9D1KU57_9FIRM</name>
<dbReference type="InterPro" id="IPR023116">
    <property type="entry name" value="Phosphonoacetate_hydro_insert"/>
</dbReference>
<dbReference type="AlphaFoldDB" id="A0A9D1KU57"/>
<evidence type="ECO:0000313" key="1">
    <source>
        <dbReference type="EMBL" id="HIT99516.1"/>
    </source>
</evidence>
<organism evidence="1 2">
    <name type="scientific">Candidatus Allocopromorpha excrementavium</name>
    <dbReference type="NCBI Taxonomy" id="2840741"/>
    <lineage>
        <taxon>Bacteria</taxon>
        <taxon>Bacillati</taxon>
        <taxon>Bacillota</taxon>
        <taxon>Clostridia</taxon>
        <taxon>Eubacteriales</taxon>
        <taxon>Eubacteriaceae</taxon>
        <taxon>Eubacteriaceae incertae sedis</taxon>
        <taxon>Candidatus Allocopromorpha</taxon>
    </lineage>
</organism>
<dbReference type="InterPro" id="IPR017850">
    <property type="entry name" value="Alkaline_phosphatase_core_sf"/>
</dbReference>
<evidence type="ECO:0000313" key="2">
    <source>
        <dbReference type="Proteomes" id="UP000824159"/>
    </source>
</evidence>
<dbReference type="Pfam" id="PF01663">
    <property type="entry name" value="Phosphodiest"/>
    <property type="match status" value="1"/>
</dbReference>
<sequence>MKKVMILVIDGCNPKYITEKTAPALFSAAKKSGFAKTVECAMPSVTNVNHACILSGRWPEDTKVIGNYYYDPETGDEGFIEERGYMKAETILQSYKEQGGKTALFTVKGKVLGVYGDGADIGLSAQDADKEILDRYGLDMPPAINSVEATGWIVKAAYECIKKDDPHIMYCTTNDFIFHHFAPGSREAEMQIADVDKYIDLIHKADPQRQIYITADHGMNQKTTIVNFPEICRNAGFDVFCLPPLKDRYIENHIYQEGGMLYVFMKDETQKEKFYDFAKKHPAVEKILTAKEAAEEYHLPQDKIGDFVLLSGMDTAFGETEGEMIHTDESRTHGSLYEREIPLIAVNPEKTADMYRYHKDITTYLF</sequence>
<protein>
    <submittedName>
        <fullName evidence="1">Alkaline phosphatase family protein</fullName>
    </submittedName>
</protein>
<dbReference type="Gene3D" id="3.40.720.10">
    <property type="entry name" value="Alkaline Phosphatase, subunit A"/>
    <property type="match status" value="1"/>
</dbReference>
<dbReference type="SUPFAM" id="SSF53649">
    <property type="entry name" value="Alkaline phosphatase-like"/>
    <property type="match status" value="1"/>
</dbReference>
<dbReference type="Proteomes" id="UP000824159">
    <property type="component" value="Unassembled WGS sequence"/>
</dbReference>
<gene>
    <name evidence="1" type="ORF">IAD12_04605</name>
</gene>
<dbReference type="PANTHER" id="PTHR10151:SF120">
    <property type="entry name" value="BIS(5'-ADENOSYL)-TRIPHOSPHATASE"/>
    <property type="match status" value="1"/>
</dbReference>
<reference evidence="1" key="2">
    <citation type="journal article" date="2021" name="PeerJ">
        <title>Extensive microbial diversity within the chicken gut microbiome revealed by metagenomics and culture.</title>
        <authorList>
            <person name="Gilroy R."/>
            <person name="Ravi A."/>
            <person name="Getino M."/>
            <person name="Pursley I."/>
            <person name="Horton D.L."/>
            <person name="Alikhan N.F."/>
            <person name="Baker D."/>
            <person name="Gharbi K."/>
            <person name="Hall N."/>
            <person name="Watson M."/>
            <person name="Adriaenssens E.M."/>
            <person name="Foster-Nyarko E."/>
            <person name="Jarju S."/>
            <person name="Secka A."/>
            <person name="Antonio M."/>
            <person name="Oren A."/>
            <person name="Chaudhuri R.R."/>
            <person name="La Ragione R."/>
            <person name="Hildebrand F."/>
            <person name="Pallen M.J."/>
        </authorList>
    </citation>
    <scope>NUCLEOTIDE SEQUENCE</scope>
    <source>
        <strain evidence="1">CHK176-22527</strain>
    </source>
</reference>
<dbReference type="PANTHER" id="PTHR10151">
    <property type="entry name" value="ECTONUCLEOTIDE PYROPHOSPHATASE/PHOSPHODIESTERASE"/>
    <property type="match status" value="1"/>
</dbReference>